<dbReference type="PROSITE" id="PS51736">
    <property type="entry name" value="RECOMBINASES_3"/>
    <property type="match status" value="1"/>
</dbReference>
<dbReference type="SMART" id="SM00857">
    <property type="entry name" value="Resolvase"/>
    <property type="match status" value="1"/>
</dbReference>
<gene>
    <name evidence="8" type="ORF">Lwal_3260</name>
</gene>
<evidence type="ECO:0000313" key="9">
    <source>
        <dbReference type="Proteomes" id="UP000054729"/>
    </source>
</evidence>
<feature type="active site" description="O-(5'-phospho-DNA)-serine intermediate" evidence="5 6">
    <location>
        <position position="10"/>
    </location>
</feature>
<comment type="similarity">
    <text evidence="1">Belongs to the site-specific recombinase resolvase family.</text>
</comment>
<dbReference type="PANTHER" id="PTHR30461:SF19">
    <property type="entry name" value="SITE-SPECIFIC RECOMBINASE RESOLVASE FAMILY"/>
    <property type="match status" value="1"/>
</dbReference>
<name>A0A0W1A2I0_9GAMM</name>
<dbReference type="InterPro" id="IPR036162">
    <property type="entry name" value="Resolvase-like_N_sf"/>
</dbReference>
<sequence length="200" mass="22376">MTNFAYLRVSTDHQDAKNQKLGVLDYCNHRGINALTFIEDTVSGKSSWRERAIGSILENAEKGDVIVAAEISRLGRSTLQVLEIMEVAAQKGVSVHIAKNNMVLDGSMQSTITATILGLAAQIEREFISARTKEALAKRKNDGVKLGRPKGESNLLKLDIFRDEITNYLKKGINKRAIAKLIECSPSTLYKWLKRRRIYI</sequence>
<keyword evidence="2" id="KW-0229">DNA integration</keyword>
<evidence type="ECO:0000256" key="6">
    <source>
        <dbReference type="PROSITE-ProRule" id="PRU10137"/>
    </source>
</evidence>
<protein>
    <recommendedName>
        <fullName evidence="7">Resolvase/invertase-type recombinase catalytic domain-containing protein</fullName>
    </recommendedName>
</protein>
<evidence type="ECO:0000259" key="7">
    <source>
        <dbReference type="PROSITE" id="PS51736"/>
    </source>
</evidence>
<dbReference type="CDD" id="cd03768">
    <property type="entry name" value="SR_ResInv"/>
    <property type="match status" value="1"/>
</dbReference>
<dbReference type="SUPFAM" id="SSF46689">
    <property type="entry name" value="Homeodomain-like"/>
    <property type="match status" value="1"/>
</dbReference>
<dbReference type="STRING" id="66969.Lwal_3260"/>
<evidence type="ECO:0000256" key="2">
    <source>
        <dbReference type="ARBA" id="ARBA00022908"/>
    </source>
</evidence>
<evidence type="ECO:0000313" key="8">
    <source>
        <dbReference type="EMBL" id="KTD75219.1"/>
    </source>
</evidence>
<dbReference type="PANTHER" id="PTHR30461">
    <property type="entry name" value="DNA-INVERTASE FROM LAMBDOID PROPHAGE"/>
    <property type="match status" value="1"/>
</dbReference>
<dbReference type="GO" id="GO:0000150">
    <property type="term" value="F:DNA strand exchange activity"/>
    <property type="evidence" value="ECO:0007669"/>
    <property type="project" value="InterPro"/>
</dbReference>
<proteinExistence type="inferred from homology"/>
<dbReference type="EMBL" id="LNZB01000060">
    <property type="protein sequence ID" value="KTD75219.1"/>
    <property type="molecule type" value="Genomic_DNA"/>
</dbReference>
<reference evidence="8 9" key="1">
    <citation type="submission" date="2015-11" db="EMBL/GenBank/DDBJ databases">
        <title>Genomic analysis of 38 Legionella species identifies large and diverse effector repertoires.</title>
        <authorList>
            <person name="Burstein D."/>
            <person name="Amaro F."/>
            <person name="Zusman T."/>
            <person name="Lifshitz Z."/>
            <person name="Cohen O."/>
            <person name="Gilbert J.A."/>
            <person name="Pupko T."/>
            <person name="Shuman H.A."/>
            <person name="Segal G."/>
        </authorList>
    </citation>
    <scope>NUCLEOTIDE SEQUENCE [LARGE SCALE GENOMIC DNA]</scope>
    <source>
        <strain evidence="8 9">ATCC 51914</strain>
    </source>
</reference>
<keyword evidence="4" id="KW-0233">DNA recombination</keyword>
<feature type="domain" description="Resolvase/invertase-type recombinase catalytic" evidence="7">
    <location>
        <begin position="2"/>
        <end position="143"/>
    </location>
</feature>
<organism evidence="8 9">
    <name type="scientific">Legionella waltersii</name>
    <dbReference type="NCBI Taxonomy" id="66969"/>
    <lineage>
        <taxon>Bacteria</taxon>
        <taxon>Pseudomonadati</taxon>
        <taxon>Pseudomonadota</taxon>
        <taxon>Gammaproteobacteria</taxon>
        <taxon>Legionellales</taxon>
        <taxon>Legionellaceae</taxon>
        <taxon>Legionella</taxon>
    </lineage>
</organism>
<accession>A0A0W1A2I0</accession>
<evidence type="ECO:0000256" key="1">
    <source>
        <dbReference type="ARBA" id="ARBA00009913"/>
    </source>
</evidence>
<dbReference type="InterPro" id="IPR006119">
    <property type="entry name" value="Resolv_N"/>
</dbReference>
<dbReference type="Proteomes" id="UP000054729">
    <property type="component" value="Unassembled WGS sequence"/>
</dbReference>
<evidence type="ECO:0000256" key="5">
    <source>
        <dbReference type="PIRSR" id="PIRSR606118-50"/>
    </source>
</evidence>
<keyword evidence="3" id="KW-0238">DNA-binding</keyword>
<dbReference type="Pfam" id="PF00239">
    <property type="entry name" value="Resolvase"/>
    <property type="match status" value="1"/>
</dbReference>
<dbReference type="InterPro" id="IPR006118">
    <property type="entry name" value="Recombinase_CS"/>
</dbReference>
<evidence type="ECO:0000256" key="3">
    <source>
        <dbReference type="ARBA" id="ARBA00023125"/>
    </source>
</evidence>
<comment type="caution">
    <text evidence="8">The sequence shown here is derived from an EMBL/GenBank/DDBJ whole genome shotgun (WGS) entry which is preliminary data.</text>
</comment>
<dbReference type="PATRIC" id="fig|66969.6.peg.3553"/>
<keyword evidence="9" id="KW-1185">Reference proteome</keyword>
<dbReference type="RefSeq" id="WP_058481831.1">
    <property type="nucleotide sequence ID" value="NZ_CAAAIQ010000037.1"/>
</dbReference>
<dbReference type="InterPro" id="IPR009057">
    <property type="entry name" value="Homeodomain-like_sf"/>
</dbReference>
<dbReference type="InterPro" id="IPR050639">
    <property type="entry name" value="SSR_resolvase"/>
</dbReference>
<dbReference type="GO" id="GO:0003677">
    <property type="term" value="F:DNA binding"/>
    <property type="evidence" value="ECO:0007669"/>
    <property type="project" value="UniProtKB-KW"/>
</dbReference>
<dbReference type="Gene3D" id="3.40.50.1390">
    <property type="entry name" value="Resolvase, N-terminal catalytic domain"/>
    <property type="match status" value="1"/>
</dbReference>
<dbReference type="SUPFAM" id="SSF53041">
    <property type="entry name" value="Resolvase-like"/>
    <property type="match status" value="1"/>
</dbReference>
<dbReference type="AlphaFoldDB" id="A0A0W1A2I0"/>
<dbReference type="OrthoDB" id="9786476at2"/>
<dbReference type="PROSITE" id="PS00397">
    <property type="entry name" value="RECOMBINASES_1"/>
    <property type="match status" value="1"/>
</dbReference>
<dbReference type="GO" id="GO:0015074">
    <property type="term" value="P:DNA integration"/>
    <property type="evidence" value="ECO:0007669"/>
    <property type="project" value="UniProtKB-KW"/>
</dbReference>
<evidence type="ECO:0000256" key="4">
    <source>
        <dbReference type="ARBA" id="ARBA00023172"/>
    </source>
</evidence>